<keyword evidence="3" id="KW-1185">Reference proteome</keyword>
<name>A0A1I0CB61_9BACI</name>
<evidence type="ECO:0000313" key="3">
    <source>
        <dbReference type="Proteomes" id="UP000198618"/>
    </source>
</evidence>
<evidence type="ECO:0000313" key="2">
    <source>
        <dbReference type="EMBL" id="SET16743.1"/>
    </source>
</evidence>
<evidence type="ECO:0000256" key="1">
    <source>
        <dbReference type="SAM" id="MobiDB-lite"/>
    </source>
</evidence>
<proteinExistence type="predicted"/>
<dbReference type="Proteomes" id="UP000198618">
    <property type="component" value="Unassembled WGS sequence"/>
</dbReference>
<dbReference type="AlphaFoldDB" id="A0A1I0CB61"/>
<sequence>MAKDKKKKHKSKEELNEMKGKKRFPKNRQ</sequence>
<feature type="compositionally biased region" description="Basic residues" evidence="1">
    <location>
        <begin position="1"/>
        <end position="10"/>
    </location>
</feature>
<protein>
    <submittedName>
        <fullName evidence="2">Uncharacterized protein</fullName>
    </submittedName>
</protein>
<accession>A0A1I0CB61</accession>
<dbReference type="EMBL" id="FOHE01000006">
    <property type="protein sequence ID" value="SET16743.1"/>
    <property type="molecule type" value="Genomic_DNA"/>
</dbReference>
<organism evidence="2 3">
    <name type="scientific">Oceanobacillus limi</name>
    <dbReference type="NCBI Taxonomy" id="930131"/>
    <lineage>
        <taxon>Bacteria</taxon>
        <taxon>Bacillati</taxon>
        <taxon>Bacillota</taxon>
        <taxon>Bacilli</taxon>
        <taxon>Bacillales</taxon>
        <taxon>Bacillaceae</taxon>
        <taxon>Oceanobacillus</taxon>
    </lineage>
</organism>
<feature type="compositionally biased region" description="Basic residues" evidence="1">
    <location>
        <begin position="20"/>
        <end position="29"/>
    </location>
</feature>
<gene>
    <name evidence="2" type="ORF">SAMN05216389_106134</name>
</gene>
<feature type="region of interest" description="Disordered" evidence="1">
    <location>
        <begin position="1"/>
        <end position="29"/>
    </location>
</feature>
<reference evidence="2 3" key="1">
    <citation type="submission" date="2016-10" db="EMBL/GenBank/DDBJ databases">
        <authorList>
            <person name="de Groot N.N."/>
        </authorList>
    </citation>
    <scope>NUCLEOTIDE SEQUENCE [LARGE SCALE GENOMIC DNA]</scope>
    <source>
        <strain evidence="2 3">IBRC-M 10780</strain>
    </source>
</reference>